<proteinExistence type="predicted"/>
<accession>A0ABV6KZ15</accession>
<keyword evidence="1" id="KW-0067">ATP-binding</keyword>
<organism evidence="1 2">
    <name type="scientific">Robertmurraya beringensis</name>
    <dbReference type="NCBI Taxonomy" id="641660"/>
    <lineage>
        <taxon>Bacteria</taxon>
        <taxon>Bacillati</taxon>
        <taxon>Bacillota</taxon>
        <taxon>Bacilli</taxon>
        <taxon>Bacillales</taxon>
        <taxon>Bacillaceae</taxon>
        <taxon>Robertmurraya</taxon>
    </lineage>
</organism>
<dbReference type="Proteomes" id="UP001589738">
    <property type="component" value="Unassembled WGS sequence"/>
</dbReference>
<dbReference type="GO" id="GO:0005524">
    <property type="term" value="F:ATP binding"/>
    <property type="evidence" value="ECO:0007669"/>
    <property type="project" value="UniProtKB-KW"/>
</dbReference>
<sequence>MRDVQLLKMGKETLVVASDNSGAIGLKKLDAVQVPYDIVGYYTFRVAAMECYSAGAIPEAVILQNFCGDGSWEELVKGITKGLLELDVPNVPISGSTESNFLLVQSAVGLTVLGNRTSHAPLSAIPFLENTKVAVIGLPLVGNEVIEQEAEVAPLRLVKELSQLDGTVLLPVGSKGILYELNRLFSNRTFLKSEVNSVVNLEKTSGPSTCFLIAFPVDKEHEVKELSGYYYHELTF</sequence>
<dbReference type="RefSeq" id="WP_160546300.1">
    <property type="nucleotide sequence ID" value="NZ_JBHLUU010000128.1"/>
</dbReference>
<protein>
    <submittedName>
        <fullName evidence="1">ATP-binding protein</fullName>
    </submittedName>
</protein>
<dbReference type="EMBL" id="JBHLUU010000128">
    <property type="protein sequence ID" value="MFC0478247.1"/>
    <property type="molecule type" value="Genomic_DNA"/>
</dbReference>
<reference evidence="1 2" key="1">
    <citation type="submission" date="2024-09" db="EMBL/GenBank/DDBJ databases">
        <authorList>
            <person name="Sun Q."/>
            <person name="Mori K."/>
        </authorList>
    </citation>
    <scope>NUCLEOTIDE SEQUENCE [LARGE SCALE GENOMIC DNA]</scope>
    <source>
        <strain evidence="1 2">CGMCC 1.9126</strain>
    </source>
</reference>
<comment type="caution">
    <text evidence="1">The sequence shown here is derived from an EMBL/GenBank/DDBJ whole genome shotgun (WGS) entry which is preliminary data.</text>
</comment>
<evidence type="ECO:0000313" key="2">
    <source>
        <dbReference type="Proteomes" id="UP001589738"/>
    </source>
</evidence>
<keyword evidence="1" id="KW-0547">Nucleotide-binding</keyword>
<name>A0ABV6KZ15_9BACI</name>
<gene>
    <name evidence="1" type="ORF">ACFFHF_23960</name>
</gene>
<keyword evidence="2" id="KW-1185">Reference proteome</keyword>
<evidence type="ECO:0000313" key="1">
    <source>
        <dbReference type="EMBL" id="MFC0478247.1"/>
    </source>
</evidence>